<proteinExistence type="predicted"/>
<dbReference type="InterPro" id="IPR005804">
    <property type="entry name" value="FA_desaturase_dom"/>
</dbReference>
<dbReference type="PIRSF" id="PIRSF015921">
    <property type="entry name" value="FA_sphinglp_des"/>
    <property type="match status" value="1"/>
</dbReference>
<reference evidence="3 4" key="1">
    <citation type="submission" date="2024-10" db="EMBL/GenBank/DDBJ databases">
        <title>The Natural Products Discovery Center: Release of the First 8490 Sequenced Strains for Exploring Actinobacteria Biosynthetic Diversity.</title>
        <authorList>
            <person name="Kalkreuter E."/>
            <person name="Kautsar S.A."/>
            <person name="Yang D."/>
            <person name="Bader C.D."/>
            <person name="Teijaro C.N."/>
            <person name="Fluegel L."/>
            <person name="Davis C.M."/>
            <person name="Simpson J.R."/>
            <person name="Lauterbach L."/>
            <person name="Steele A.D."/>
            <person name="Gui C."/>
            <person name="Meng S."/>
            <person name="Li G."/>
            <person name="Viehrig K."/>
            <person name="Ye F."/>
            <person name="Su P."/>
            <person name="Kiefer A.F."/>
            <person name="Nichols A."/>
            <person name="Cepeda A.J."/>
            <person name="Yan W."/>
            <person name="Fan B."/>
            <person name="Jiang Y."/>
            <person name="Adhikari A."/>
            <person name="Zheng C.-J."/>
            <person name="Schuster L."/>
            <person name="Cowan T.M."/>
            <person name="Smanski M.J."/>
            <person name="Chevrette M.G."/>
            <person name="De Carvalho L.P.S."/>
            <person name="Shen B."/>
        </authorList>
    </citation>
    <scope>NUCLEOTIDE SEQUENCE [LARGE SCALE GENOMIC DNA]</scope>
    <source>
        <strain evidence="3 4">NPDC002593</strain>
    </source>
</reference>
<dbReference type="CDD" id="cd03506">
    <property type="entry name" value="Delta6-FADS-like"/>
    <property type="match status" value="1"/>
</dbReference>
<gene>
    <name evidence="3" type="ORF">ACFYXQ_19025</name>
</gene>
<keyword evidence="1" id="KW-1133">Transmembrane helix</keyword>
<feature type="transmembrane region" description="Helical" evidence="1">
    <location>
        <begin position="104"/>
        <end position="122"/>
    </location>
</feature>
<dbReference type="RefSeq" id="WP_245568296.1">
    <property type="nucleotide sequence ID" value="NZ_JBIAQY010000006.1"/>
</dbReference>
<dbReference type="PANTHER" id="PTHR19353">
    <property type="entry name" value="FATTY ACID DESATURASE 2"/>
    <property type="match status" value="1"/>
</dbReference>
<dbReference type="EMBL" id="JBIAQY010000006">
    <property type="protein sequence ID" value="MFF3569871.1"/>
    <property type="molecule type" value="Genomic_DNA"/>
</dbReference>
<keyword evidence="1" id="KW-0812">Transmembrane</keyword>
<organism evidence="3 4">
    <name type="scientific">Nocardia jiangxiensis</name>
    <dbReference type="NCBI Taxonomy" id="282685"/>
    <lineage>
        <taxon>Bacteria</taxon>
        <taxon>Bacillati</taxon>
        <taxon>Actinomycetota</taxon>
        <taxon>Actinomycetes</taxon>
        <taxon>Mycobacteriales</taxon>
        <taxon>Nocardiaceae</taxon>
        <taxon>Nocardia</taxon>
    </lineage>
</organism>
<evidence type="ECO:0000256" key="1">
    <source>
        <dbReference type="SAM" id="Phobius"/>
    </source>
</evidence>
<evidence type="ECO:0000313" key="4">
    <source>
        <dbReference type="Proteomes" id="UP001601992"/>
    </source>
</evidence>
<accession>A0ABW6S3X5</accession>
<protein>
    <submittedName>
        <fullName evidence="3">Fatty acid desaturase family protein</fullName>
    </submittedName>
</protein>
<evidence type="ECO:0000313" key="3">
    <source>
        <dbReference type="EMBL" id="MFF3569871.1"/>
    </source>
</evidence>
<evidence type="ECO:0000259" key="2">
    <source>
        <dbReference type="Pfam" id="PF00487"/>
    </source>
</evidence>
<feature type="transmembrane region" description="Helical" evidence="1">
    <location>
        <begin position="41"/>
        <end position="60"/>
    </location>
</feature>
<name>A0ABW6S3X5_9NOCA</name>
<dbReference type="Proteomes" id="UP001601992">
    <property type="component" value="Unassembled WGS sequence"/>
</dbReference>
<sequence length="344" mass="37809">MNISVEHVVAQSDSIGARGSDYAALMRRVRSAGLLERRVRYYVRLAAIAMTVLVAGWVVFVVVGDSWWQLVTAAVLAATFTQFAFLGHDAGHRQIFRTRRANHLFGLIAGNLCIGVSVGWWTSNHNRHHAHPNTEGADPDIMGVLAHSGARAAIGRGVRRLIFRYQGWLFFPMLLLEGASLHGASVKAVLRWPMRDRGWEASLLAAHAVGYLALVAAVLPPGKALAFIAVNQGLFGLFMGCTFAPNHKGMAVLGEGESIDFLRRQVLTSRNVRGGPVIDVAMGGLNYQIEHHLFPSMPRPNLRLVRPLVIRFCAERGVPYCETGLLESYSQALRHLNEVGKHAR</sequence>
<dbReference type="Pfam" id="PF00487">
    <property type="entry name" value="FA_desaturase"/>
    <property type="match status" value="1"/>
</dbReference>
<keyword evidence="1" id="KW-0472">Membrane</keyword>
<feature type="transmembrane region" description="Helical" evidence="1">
    <location>
        <begin position="66"/>
        <end position="84"/>
    </location>
</feature>
<dbReference type="InterPro" id="IPR012171">
    <property type="entry name" value="Fatty_acid_desaturase"/>
</dbReference>
<feature type="domain" description="Fatty acid desaturase" evidence="2">
    <location>
        <begin position="66"/>
        <end position="323"/>
    </location>
</feature>
<feature type="transmembrane region" description="Helical" evidence="1">
    <location>
        <begin position="168"/>
        <end position="190"/>
    </location>
</feature>
<dbReference type="PANTHER" id="PTHR19353:SF19">
    <property type="entry name" value="DELTA(5) FATTY ACID DESATURASE C-RELATED"/>
    <property type="match status" value="1"/>
</dbReference>
<feature type="transmembrane region" description="Helical" evidence="1">
    <location>
        <begin position="225"/>
        <end position="244"/>
    </location>
</feature>
<comment type="caution">
    <text evidence="3">The sequence shown here is derived from an EMBL/GenBank/DDBJ whole genome shotgun (WGS) entry which is preliminary data.</text>
</comment>
<keyword evidence="4" id="KW-1185">Reference proteome</keyword>
<feature type="transmembrane region" description="Helical" evidence="1">
    <location>
        <begin position="202"/>
        <end position="219"/>
    </location>
</feature>